<organism evidence="1">
    <name type="scientific">hot springs metagenome</name>
    <dbReference type="NCBI Taxonomy" id="433727"/>
    <lineage>
        <taxon>unclassified sequences</taxon>
        <taxon>metagenomes</taxon>
        <taxon>ecological metagenomes</taxon>
    </lineage>
</organism>
<evidence type="ECO:0000313" key="1">
    <source>
        <dbReference type="EMBL" id="GER92618.1"/>
    </source>
</evidence>
<gene>
    <name evidence="1" type="ORF">A45J_0336</name>
</gene>
<accession>A0A5J4KSF1</accession>
<reference evidence="1" key="1">
    <citation type="submission" date="2019-10" db="EMBL/GenBank/DDBJ databases">
        <title>Metagenomic sequencing of thiosulfate-disproportionating enrichment culture.</title>
        <authorList>
            <person name="Umezawa K."/>
            <person name="Kojima H."/>
            <person name="Fukui M."/>
        </authorList>
    </citation>
    <scope>NUCLEOTIDE SEQUENCE</scope>
    <source>
        <strain evidence="1">45J</strain>
    </source>
</reference>
<dbReference type="AlphaFoldDB" id="A0A5J4KSF1"/>
<comment type="caution">
    <text evidence="1">The sequence shown here is derived from an EMBL/GenBank/DDBJ whole genome shotgun (WGS) entry which is preliminary data.</text>
</comment>
<protein>
    <submittedName>
        <fullName evidence="1">Uncharacterized protein</fullName>
    </submittedName>
</protein>
<proteinExistence type="predicted"/>
<sequence length="39" mass="4654">MKRFSGIFSSKDPQRIRYIKRLSWVKGLAESKYFTICLV</sequence>
<dbReference type="EMBL" id="BLAB01000001">
    <property type="protein sequence ID" value="GER92618.1"/>
    <property type="molecule type" value="Genomic_DNA"/>
</dbReference>
<name>A0A5J4KSF1_9ZZZZ</name>